<dbReference type="InParanoid" id="L7JZS9"/>
<dbReference type="VEuPathDB" id="MicrosporidiaDB:THOM_0803"/>
<gene>
    <name evidence="2" type="ORF">THOM_0803</name>
</gene>
<organism evidence="2 3">
    <name type="scientific">Trachipleistophora hominis</name>
    <name type="common">Microsporidian parasite</name>
    <dbReference type="NCBI Taxonomy" id="72359"/>
    <lineage>
        <taxon>Eukaryota</taxon>
        <taxon>Fungi</taxon>
        <taxon>Fungi incertae sedis</taxon>
        <taxon>Microsporidia</taxon>
        <taxon>Pleistophoridae</taxon>
        <taxon>Trachipleistophora</taxon>
    </lineage>
</organism>
<keyword evidence="1" id="KW-0175">Coiled coil</keyword>
<evidence type="ECO:0000313" key="3">
    <source>
        <dbReference type="Proteomes" id="UP000011185"/>
    </source>
</evidence>
<protein>
    <submittedName>
        <fullName evidence="2">Uncharacterized protein</fullName>
    </submittedName>
</protein>
<evidence type="ECO:0000256" key="1">
    <source>
        <dbReference type="SAM" id="Coils"/>
    </source>
</evidence>
<dbReference type="EMBL" id="JH993859">
    <property type="protein sequence ID" value="ELQ76242.1"/>
    <property type="molecule type" value="Genomic_DNA"/>
</dbReference>
<keyword evidence="3" id="KW-1185">Reference proteome</keyword>
<proteinExistence type="predicted"/>
<accession>L7JZS9</accession>
<reference evidence="2 3" key="1">
    <citation type="journal article" date="2012" name="PLoS Pathog.">
        <title>The genome of the obligate intracellular parasite Trachipleistophora hominis: new insights into microsporidian genome dynamics and reductive evolution.</title>
        <authorList>
            <person name="Heinz E."/>
            <person name="Williams T.A."/>
            <person name="Nakjang S."/>
            <person name="Noel C.J."/>
            <person name="Swan D.C."/>
            <person name="Goldberg A.V."/>
            <person name="Harris S.R."/>
            <person name="Weinmaier T."/>
            <person name="Markert S."/>
            <person name="Becher D."/>
            <person name="Bernhardt J."/>
            <person name="Dagan T."/>
            <person name="Hacker C."/>
            <person name="Lucocq J.M."/>
            <person name="Schweder T."/>
            <person name="Rattei T."/>
            <person name="Hall N."/>
            <person name="Hirt R.P."/>
            <person name="Embley T.M."/>
        </authorList>
    </citation>
    <scope>NUCLEOTIDE SEQUENCE [LARGE SCALE GENOMIC DNA]</scope>
</reference>
<dbReference type="AlphaFoldDB" id="L7JZS9"/>
<evidence type="ECO:0000313" key="2">
    <source>
        <dbReference type="EMBL" id="ELQ76242.1"/>
    </source>
</evidence>
<dbReference type="HOGENOM" id="CLU_2098534_0_0_1"/>
<sequence length="116" mass="14133">MLPMYNLLVEREELRHKIKQLRDVENNHLYNSATEQIDKEVKRGMDRLNELEKEKLKSLKYFAELKCKLDEYKTAKKEDLREKIREAVVKYLNEINSWQNVGIEHYKRIEHMKKNA</sequence>
<name>L7JZS9_TRAHO</name>
<feature type="coiled-coil region" evidence="1">
    <location>
        <begin position="4"/>
        <end position="82"/>
    </location>
</feature>
<dbReference type="Proteomes" id="UP000011185">
    <property type="component" value="Unassembled WGS sequence"/>
</dbReference>